<dbReference type="InterPro" id="IPR006143">
    <property type="entry name" value="RND_pump_MFP"/>
</dbReference>
<comment type="caution">
    <text evidence="7">The sequence shown here is derived from an EMBL/GenBank/DDBJ whole genome shotgun (WGS) entry which is preliminary data.</text>
</comment>
<dbReference type="SUPFAM" id="SSF111369">
    <property type="entry name" value="HlyD-like secretion proteins"/>
    <property type="match status" value="1"/>
</dbReference>
<dbReference type="Gene3D" id="1.10.287.470">
    <property type="entry name" value="Helix hairpin bin"/>
    <property type="match status" value="1"/>
</dbReference>
<evidence type="ECO:0000313" key="7">
    <source>
        <dbReference type="EMBL" id="MET3867200.1"/>
    </source>
</evidence>
<keyword evidence="4" id="KW-0812">Transmembrane</keyword>
<dbReference type="InterPro" id="IPR058649">
    <property type="entry name" value="CzcB_C"/>
</dbReference>
<dbReference type="NCBIfam" id="TIGR01730">
    <property type="entry name" value="RND_mfp"/>
    <property type="match status" value="1"/>
</dbReference>
<evidence type="ECO:0000313" key="8">
    <source>
        <dbReference type="Proteomes" id="UP001549119"/>
    </source>
</evidence>
<keyword evidence="2" id="KW-0813">Transport</keyword>
<evidence type="ECO:0000256" key="5">
    <source>
        <dbReference type="SAM" id="SignalP"/>
    </source>
</evidence>
<feature type="transmembrane region" description="Helical" evidence="4">
    <location>
        <begin position="202"/>
        <end position="221"/>
    </location>
</feature>
<organism evidence="7 8">
    <name type="scientific">Methylobacterium radiotolerans</name>
    <dbReference type="NCBI Taxonomy" id="31998"/>
    <lineage>
        <taxon>Bacteria</taxon>
        <taxon>Pseudomonadati</taxon>
        <taxon>Pseudomonadota</taxon>
        <taxon>Alphaproteobacteria</taxon>
        <taxon>Hyphomicrobiales</taxon>
        <taxon>Methylobacteriaceae</taxon>
        <taxon>Methylobacterium</taxon>
    </lineage>
</organism>
<name>A0ABV2NL24_9HYPH</name>
<gene>
    <name evidence="7" type="ORF">ABIC20_004509</name>
</gene>
<keyword evidence="4" id="KW-1133">Transmembrane helix</keyword>
<feature type="chain" id="PRO_5045964484" evidence="5">
    <location>
        <begin position="26"/>
        <end position="579"/>
    </location>
</feature>
<dbReference type="EMBL" id="JBEPNW010000002">
    <property type="protein sequence ID" value="MET3867200.1"/>
    <property type="molecule type" value="Genomic_DNA"/>
</dbReference>
<proteinExistence type="inferred from homology"/>
<keyword evidence="4" id="KW-0472">Membrane</keyword>
<sequence>MSTRFAAAYGAVALLAAVLAEPAHAHGGHDHGAAPPPVTKTIAPRGEALSDAFELVAIPRDGTLTLFLDRFRTNEPVTGATIEIETPEGPKVATAAPDGGYALPAPWLSKPGRHELLATVTTGDAVDVLTVAVTMPELAGHASAPPPKSAPAQAALGRVSEVAHGIGERLTARDPALMAAVAVAFLLGVLVTVLARGRRTAPAVALLAIGITIVLGTAAFAHGDEDHGAPVQGAALIEPRPGAPATNDLAQRLPDGSVFVPKPTQRLLVLRTAMTEQGRFHRSVELPGRIIPDPNASGVVQSSVGGRLSPPPSGIFPRLGTRVRKGDVLATVTPPIQAVDVSDMRQTQGNLDQQISIVERRVDRYKRLALTGAVAQTQLDDAQAELQGLQDRRAALDKIRQQPEPLVSPVDGVVAQAAAVAGQMASPGQMVFQVVDPNRLWVEALSFDALTAAENATARLADGRTLKLAYQGAGLADRNQAIPVQFAIQGDASGLRVGQFVTVLAGTDREQSGLALPRSAVVRTGNGQDVVYEHTTAERFEARPVRTEPLDGGRVLVAEGIGPGKRVVTQGAELLDQVR</sequence>
<dbReference type="Pfam" id="PF25975">
    <property type="entry name" value="CzcB_C"/>
    <property type="match status" value="1"/>
</dbReference>
<evidence type="ECO:0000259" key="6">
    <source>
        <dbReference type="Pfam" id="PF25975"/>
    </source>
</evidence>
<dbReference type="Gene3D" id="2.40.30.170">
    <property type="match status" value="1"/>
</dbReference>
<feature type="domain" description="CzcB-like C-terminal circularly permuted SH3-like" evidence="6">
    <location>
        <begin position="516"/>
        <end position="572"/>
    </location>
</feature>
<dbReference type="Proteomes" id="UP001549119">
    <property type="component" value="Unassembled WGS sequence"/>
</dbReference>
<feature type="transmembrane region" description="Helical" evidence="4">
    <location>
        <begin position="176"/>
        <end position="195"/>
    </location>
</feature>
<dbReference type="InterPro" id="IPR051909">
    <property type="entry name" value="MFP_Cation_Efflux"/>
</dbReference>
<dbReference type="PANTHER" id="PTHR30097">
    <property type="entry name" value="CATION EFFLUX SYSTEM PROTEIN CUSB"/>
    <property type="match status" value="1"/>
</dbReference>
<dbReference type="RefSeq" id="WP_063110615.1">
    <property type="nucleotide sequence ID" value="NZ_JBEPNV010000001.1"/>
</dbReference>
<comment type="similarity">
    <text evidence="1">Belongs to the membrane fusion protein (MFP) (TC 8.A.1) family.</text>
</comment>
<keyword evidence="3" id="KW-0175">Coiled coil</keyword>
<reference evidence="7 8" key="1">
    <citation type="submission" date="2024-06" db="EMBL/GenBank/DDBJ databases">
        <title>Genomics of switchgrass bacterial isolates.</title>
        <authorList>
            <person name="Shade A."/>
        </authorList>
    </citation>
    <scope>NUCLEOTIDE SEQUENCE [LARGE SCALE GENOMIC DNA]</scope>
    <source>
        <strain evidence="7 8">PvP084</strain>
    </source>
</reference>
<dbReference type="PANTHER" id="PTHR30097:SF4">
    <property type="entry name" value="SLR6042 PROTEIN"/>
    <property type="match status" value="1"/>
</dbReference>
<feature type="signal peptide" evidence="5">
    <location>
        <begin position="1"/>
        <end position="25"/>
    </location>
</feature>
<evidence type="ECO:0000256" key="4">
    <source>
        <dbReference type="SAM" id="Phobius"/>
    </source>
</evidence>
<keyword evidence="5" id="KW-0732">Signal</keyword>
<protein>
    <submittedName>
        <fullName evidence="7">RND family efflux transporter MFP subunit</fullName>
    </submittedName>
</protein>
<evidence type="ECO:0000256" key="3">
    <source>
        <dbReference type="SAM" id="Coils"/>
    </source>
</evidence>
<dbReference type="Gene3D" id="2.40.50.100">
    <property type="match status" value="1"/>
</dbReference>
<dbReference type="Gene3D" id="2.40.420.20">
    <property type="match status" value="1"/>
</dbReference>
<accession>A0ABV2NL24</accession>
<keyword evidence="8" id="KW-1185">Reference proteome</keyword>
<feature type="coiled-coil region" evidence="3">
    <location>
        <begin position="372"/>
        <end position="399"/>
    </location>
</feature>
<evidence type="ECO:0000256" key="1">
    <source>
        <dbReference type="ARBA" id="ARBA00009477"/>
    </source>
</evidence>
<evidence type="ECO:0000256" key="2">
    <source>
        <dbReference type="ARBA" id="ARBA00022448"/>
    </source>
</evidence>